<evidence type="ECO:0000313" key="3">
    <source>
        <dbReference type="EMBL" id="MCI78330.1"/>
    </source>
</evidence>
<accession>A0A392UVW5</accession>
<comment type="subcellular location">
    <subcellularLocation>
        <location evidence="1">Nucleus</location>
    </subcellularLocation>
</comment>
<organism evidence="3 4">
    <name type="scientific">Trifolium medium</name>
    <dbReference type="NCBI Taxonomy" id="97028"/>
    <lineage>
        <taxon>Eukaryota</taxon>
        <taxon>Viridiplantae</taxon>
        <taxon>Streptophyta</taxon>
        <taxon>Embryophyta</taxon>
        <taxon>Tracheophyta</taxon>
        <taxon>Spermatophyta</taxon>
        <taxon>Magnoliopsida</taxon>
        <taxon>eudicotyledons</taxon>
        <taxon>Gunneridae</taxon>
        <taxon>Pentapetalae</taxon>
        <taxon>rosids</taxon>
        <taxon>fabids</taxon>
        <taxon>Fabales</taxon>
        <taxon>Fabaceae</taxon>
        <taxon>Papilionoideae</taxon>
        <taxon>50 kb inversion clade</taxon>
        <taxon>NPAAA clade</taxon>
        <taxon>Hologalegina</taxon>
        <taxon>IRL clade</taxon>
        <taxon>Trifolieae</taxon>
        <taxon>Trifolium</taxon>
    </lineage>
</organism>
<dbReference type="SUPFAM" id="SSF47676">
    <property type="entry name" value="Conserved domain common to transcription factors TFIIS, elongin A, CRSP70"/>
    <property type="match status" value="1"/>
</dbReference>
<reference evidence="3 4" key="1">
    <citation type="journal article" date="2018" name="Front. Plant Sci.">
        <title>Red Clover (Trifolium pratense) and Zigzag Clover (T. medium) - A Picture of Genomic Similarities and Differences.</title>
        <authorList>
            <person name="Dluhosova J."/>
            <person name="Istvanek J."/>
            <person name="Nedelnik J."/>
            <person name="Repkova J."/>
        </authorList>
    </citation>
    <scope>NUCLEOTIDE SEQUENCE [LARGE SCALE GENOMIC DNA]</scope>
    <source>
        <strain evidence="4">cv. 10/8</strain>
        <tissue evidence="3">Leaf</tissue>
    </source>
</reference>
<gene>
    <name evidence="3" type="ORF">A2U01_0099600</name>
</gene>
<evidence type="ECO:0000259" key="2">
    <source>
        <dbReference type="PROSITE" id="PS51319"/>
    </source>
</evidence>
<dbReference type="PROSITE" id="PS51319">
    <property type="entry name" value="TFIIS_N"/>
    <property type="match status" value="1"/>
</dbReference>
<evidence type="ECO:0000313" key="4">
    <source>
        <dbReference type="Proteomes" id="UP000265520"/>
    </source>
</evidence>
<name>A0A392UVW5_9FABA</name>
<dbReference type="PANTHER" id="PTHR47210">
    <property type="entry name" value="MEDIATOR OF RNA POLYMERASE II TRANSCRIPTION SUBUNIT 26C-RELATED"/>
    <property type="match status" value="1"/>
</dbReference>
<comment type="caution">
    <text evidence="3">The sequence shown here is derived from an EMBL/GenBank/DDBJ whole genome shotgun (WGS) entry which is preliminary data.</text>
</comment>
<feature type="domain" description="TFIIS N-terminal" evidence="2">
    <location>
        <begin position="1"/>
        <end position="28"/>
    </location>
</feature>
<sequence length="28" mass="3272">ETDIGRNVNQLRKHPSSDVRRLVKLLVK</sequence>
<dbReference type="PANTHER" id="PTHR47210:SF1">
    <property type="entry name" value="MEDIATOR OF RNA POLYMERASE II TRANSCRIPTION SUBUNIT 26C-RELATED"/>
    <property type="match status" value="1"/>
</dbReference>
<protein>
    <submittedName>
        <fullName evidence="3">Mediator of RNA polymerase II transcription subunit</fullName>
    </submittedName>
</protein>
<dbReference type="InterPro" id="IPR017923">
    <property type="entry name" value="TFIIS_N"/>
</dbReference>
<dbReference type="AlphaFoldDB" id="A0A392UVW5"/>
<dbReference type="GO" id="GO:0005634">
    <property type="term" value="C:nucleus"/>
    <property type="evidence" value="ECO:0007669"/>
    <property type="project" value="UniProtKB-SubCell"/>
</dbReference>
<dbReference type="InterPro" id="IPR044790">
    <property type="entry name" value="MD26C-like"/>
</dbReference>
<keyword evidence="4" id="KW-1185">Reference proteome</keyword>
<dbReference type="EMBL" id="LXQA010948244">
    <property type="protein sequence ID" value="MCI78330.1"/>
    <property type="molecule type" value="Genomic_DNA"/>
</dbReference>
<dbReference type="InterPro" id="IPR035441">
    <property type="entry name" value="TFIIS/LEDGF_dom_sf"/>
</dbReference>
<evidence type="ECO:0000256" key="1">
    <source>
        <dbReference type="PROSITE-ProRule" id="PRU00649"/>
    </source>
</evidence>
<dbReference type="Gene3D" id="1.20.930.10">
    <property type="entry name" value="Conserved domain common to transcription factors TFIIS, elongin A, CRSP70"/>
    <property type="match status" value="1"/>
</dbReference>
<dbReference type="Pfam" id="PF08711">
    <property type="entry name" value="Med26"/>
    <property type="match status" value="1"/>
</dbReference>
<dbReference type="Proteomes" id="UP000265520">
    <property type="component" value="Unassembled WGS sequence"/>
</dbReference>
<keyword evidence="1" id="KW-0539">Nucleus</keyword>
<proteinExistence type="predicted"/>
<feature type="non-terminal residue" evidence="3">
    <location>
        <position position="1"/>
    </location>
</feature>